<evidence type="ECO:0000256" key="6">
    <source>
        <dbReference type="SAM" id="Phobius"/>
    </source>
</evidence>
<evidence type="ECO:0000313" key="7">
    <source>
        <dbReference type="Ensembl" id="ENSCINP00000035171.1"/>
    </source>
</evidence>
<dbReference type="Pfam" id="PF00939">
    <property type="entry name" value="Na_sulph_symp"/>
    <property type="match status" value="1"/>
</dbReference>
<evidence type="ECO:0000256" key="3">
    <source>
        <dbReference type="ARBA" id="ARBA00022692"/>
    </source>
</evidence>
<feature type="transmembrane region" description="Helical" evidence="6">
    <location>
        <begin position="142"/>
        <end position="162"/>
    </location>
</feature>
<dbReference type="HOGENOM" id="CLU_005170_4_1_1"/>
<accession>H2XZT7</accession>
<dbReference type="GO" id="GO:0015139">
    <property type="term" value="F:alpha-ketoglutarate transmembrane transporter activity"/>
    <property type="evidence" value="ECO:0000318"/>
    <property type="project" value="GO_Central"/>
</dbReference>
<evidence type="ECO:0000256" key="5">
    <source>
        <dbReference type="ARBA" id="ARBA00023136"/>
    </source>
</evidence>
<evidence type="ECO:0000256" key="1">
    <source>
        <dbReference type="ARBA" id="ARBA00004141"/>
    </source>
</evidence>
<organism evidence="7 8">
    <name type="scientific">Ciona intestinalis</name>
    <name type="common">Transparent sea squirt</name>
    <name type="synonym">Ascidia intestinalis</name>
    <dbReference type="NCBI Taxonomy" id="7719"/>
    <lineage>
        <taxon>Eukaryota</taxon>
        <taxon>Metazoa</taxon>
        <taxon>Chordata</taxon>
        <taxon>Tunicata</taxon>
        <taxon>Ascidiacea</taxon>
        <taxon>Phlebobranchia</taxon>
        <taxon>Cionidae</taxon>
        <taxon>Ciona</taxon>
    </lineage>
</organism>
<keyword evidence="4 6" id="KW-1133">Transmembrane helix</keyword>
<reference evidence="7" key="2">
    <citation type="journal article" date="2008" name="Genome Biol.">
        <title>Improved genome assembly and evidence-based global gene model set for the chordate Ciona intestinalis: new insight into intron and operon populations.</title>
        <authorList>
            <person name="Satou Y."/>
            <person name="Mineta K."/>
            <person name="Ogasawara M."/>
            <person name="Sasakura Y."/>
            <person name="Shoguchi E."/>
            <person name="Ueno K."/>
            <person name="Yamada L."/>
            <person name="Matsumoto J."/>
            <person name="Wasserscheid J."/>
            <person name="Dewar K."/>
            <person name="Wiley G.B."/>
            <person name="Macmil S.L."/>
            <person name="Roe B.A."/>
            <person name="Zeller R.W."/>
            <person name="Hastings K.E."/>
            <person name="Lemaire P."/>
            <person name="Lindquist E."/>
            <person name="Endo T."/>
            <person name="Hotta K."/>
            <person name="Inaba K."/>
        </authorList>
    </citation>
    <scope>NUCLEOTIDE SEQUENCE [LARGE SCALE GENOMIC DNA]</scope>
    <source>
        <strain evidence="7">wild type</strain>
    </source>
</reference>
<dbReference type="GO" id="GO:0071422">
    <property type="term" value="P:succinate transmembrane transport"/>
    <property type="evidence" value="ECO:0000318"/>
    <property type="project" value="GO_Central"/>
</dbReference>
<feature type="transmembrane region" description="Helical" evidence="6">
    <location>
        <begin position="60"/>
        <end position="79"/>
    </location>
</feature>
<dbReference type="EMBL" id="EAAA01000688">
    <property type="status" value="NOT_ANNOTATED_CDS"/>
    <property type="molecule type" value="Genomic_DNA"/>
</dbReference>
<dbReference type="GO" id="GO:0015141">
    <property type="term" value="F:succinate transmembrane transporter activity"/>
    <property type="evidence" value="ECO:0000318"/>
    <property type="project" value="GO_Central"/>
</dbReference>
<reference evidence="7" key="4">
    <citation type="submission" date="2025-09" db="UniProtKB">
        <authorList>
            <consortium name="Ensembl"/>
        </authorList>
    </citation>
    <scope>IDENTIFICATION</scope>
</reference>
<feature type="transmembrane region" description="Helical" evidence="6">
    <location>
        <begin position="99"/>
        <end position="130"/>
    </location>
</feature>
<keyword evidence="8" id="KW-1185">Reference proteome</keyword>
<dbReference type="PANTHER" id="PTHR10283">
    <property type="entry name" value="SOLUTE CARRIER FAMILY 13 MEMBER"/>
    <property type="match status" value="1"/>
</dbReference>
<dbReference type="GO" id="GO:0017153">
    <property type="term" value="F:sodium:dicarboxylate symporter activity"/>
    <property type="evidence" value="ECO:0000318"/>
    <property type="project" value="GO_Central"/>
</dbReference>
<reference evidence="8" key="1">
    <citation type="journal article" date="2002" name="Science">
        <title>The draft genome of Ciona intestinalis: insights into chordate and vertebrate origins.</title>
        <authorList>
            <person name="Dehal P."/>
            <person name="Satou Y."/>
            <person name="Campbell R.K."/>
            <person name="Chapman J."/>
            <person name="Degnan B."/>
            <person name="De Tomaso A."/>
            <person name="Davidson B."/>
            <person name="Di Gregorio A."/>
            <person name="Gelpke M."/>
            <person name="Goodstein D.M."/>
            <person name="Harafuji N."/>
            <person name="Hastings K.E."/>
            <person name="Ho I."/>
            <person name="Hotta K."/>
            <person name="Huang W."/>
            <person name="Kawashima T."/>
            <person name="Lemaire P."/>
            <person name="Martinez D."/>
            <person name="Meinertzhagen I.A."/>
            <person name="Necula S."/>
            <person name="Nonaka M."/>
            <person name="Putnam N."/>
            <person name="Rash S."/>
            <person name="Saiga H."/>
            <person name="Satake M."/>
            <person name="Terry A."/>
            <person name="Yamada L."/>
            <person name="Wang H.G."/>
            <person name="Awazu S."/>
            <person name="Azumi K."/>
            <person name="Boore J."/>
            <person name="Branno M."/>
            <person name="Chin-Bow S."/>
            <person name="DeSantis R."/>
            <person name="Doyle S."/>
            <person name="Francino P."/>
            <person name="Keys D.N."/>
            <person name="Haga S."/>
            <person name="Hayashi H."/>
            <person name="Hino K."/>
            <person name="Imai K.S."/>
            <person name="Inaba K."/>
            <person name="Kano S."/>
            <person name="Kobayashi K."/>
            <person name="Kobayashi M."/>
            <person name="Lee B.I."/>
            <person name="Makabe K.W."/>
            <person name="Manohar C."/>
            <person name="Matassi G."/>
            <person name="Medina M."/>
            <person name="Mochizuki Y."/>
            <person name="Mount S."/>
            <person name="Morishita T."/>
            <person name="Miura S."/>
            <person name="Nakayama A."/>
            <person name="Nishizaka S."/>
            <person name="Nomoto H."/>
            <person name="Ohta F."/>
            <person name="Oishi K."/>
            <person name="Rigoutsos I."/>
            <person name="Sano M."/>
            <person name="Sasaki A."/>
            <person name="Sasakura Y."/>
            <person name="Shoguchi E."/>
            <person name="Shin-i T."/>
            <person name="Spagnuolo A."/>
            <person name="Stainier D."/>
            <person name="Suzuki M.M."/>
            <person name="Tassy O."/>
            <person name="Takatori N."/>
            <person name="Tokuoka M."/>
            <person name="Yagi K."/>
            <person name="Yoshizaki F."/>
            <person name="Wada S."/>
            <person name="Zhang C."/>
            <person name="Hyatt P.D."/>
            <person name="Larimer F."/>
            <person name="Detter C."/>
            <person name="Doggett N."/>
            <person name="Glavina T."/>
            <person name="Hawkins T."/>
            <person name="Richardson P."/>
            <person name="Lucas S."/>
            <person name="Kohara Y."/>
            <person name="Levine M."/>
            <person name="Satoh N."/>
            <person name="Rokhsar D.S."/>
        </authorList>
    </citation>
    <scope>NUCLEOTIDE SEQUENCE [LARGE SCALE GENOMIC DNA]</scope>
</reference>
<dbReference type="GeneTree" id="ENSGT01030000234550"/>
<dbReference type="STRING" id="7719.ENSCINP00000035171"/>
<dbReference type="GO" id="GO:0071285">
    <property type="term" value="P:cellular response to lithium ion"/>
    <property type="evidence" value="ECO:0000318"/>
    <property type="project" value="GO_Central"/>
</dbReference>
<evidence type="ECO:0000313" key="8">
    <source>
        <dbReference type="Proteomes" id="UP000008144"/>
    </source>
</evidence>
<protein>
    <recommendedName>
        <fullName evidence="9">Citrate transporter-like domain-containing protein</fullName>
    </recommendedName>
</protein>
<dbReference type="Ensembl" id="ENSCINT00000033751.1">
    <property type="protein sequence ID" value="ENSCINP00000035171.1"/>
    <property type="gene ID" value="ENSCING00000020543.1"/>
</dbReference>
<dbReference type="GO" id="GO:0015742">
    <property type="term" value="P:alpha-ketoglutarate transport"/>
    <property type="evidence" value="ECO:0000318"/>
    <property type="project" value="GO_Central"/>
</dbReference>
<name>H2XZT7_CIOIN</name>
<keyword evidence="5 6" id="KW-0472">Membrane</keyword>
<dbReference type="GO" id="GO:0015138">
    <property type="term" value="F:fumarate transmembrane transporter activity"/>
    <property type="evidence" value="ECO:0000318"/>
    <property type="project" value="GO_Central"/>
</dbReference>
<feature type="transmembrane region" description="Helical" evidence="6">
    <location>
        <begin position="12"/>
        <end position="28"/>
    </location>
</feature>
<dbReference type="OMA" id="MAITNIC"/>
<reference evidence="7" key="3">
    <citation type="submission" date="2025-08" db="UniProtKB">
        <authorList>
            <consortium name="Ensembl"/>
        </authorList>
    </citation>
    <scope>IDENTIFICATION</scope>
</reference>
<dbReference type="AlphaFoldDB" id="H2XZT7"/>
<evidence type="ECO:0000256" key="4">
    <source>
        <dbReference type="ARBA" id="ARBA00022989"/>
    </source>
</evidence>
<comment type="subcellular location">
    <subcellularLocation>
        <location evidence="1">Membrane</location>
        <topology evidence="1">Multi-pass membrane protein</topology>
    </subcellularLocation>
</comment>
<dbReference type="GO" id="GO:0005886">
    <property type="term" value="C:plasma membrane"/>
    <property type="evidence" value="ECO:0000318"/>
    <property type="project" value="GO_Central"/>
</dbReference>
<evidence type="ECO:0000256" key="2">
    <source>
        <dbReference type="ARBA" id="ARBA00006772"/>
    </source>
</evidence>
<evidence type="ECO:0008006" key="9">
    <source>
        <dbReference type="Google" id="ProtNLM"/>
    </source>
</evidence>
<sequence length="237" mass="25626">MPGWGQIFNDNASDGTVAMAMAFILFILPRERPQLLCSSRVGLRKSVPPIVDWPTMQKKFPWSVALLLAGGFALASGATKSGFSVWMGNQLAFLGSLEPWLICFVITIVVCLFTECSSNTATTTLFVPILAQLAQVLQIHPLFLLISPVLAASLAFMLPVATPPNAIAFSYGHLKVLDLVKAGWVLNIIGVLVLTFFINTFGISYFHLNSFPDWAALPSSINSTAMPMNSSNTTTSI</sequence>
<dbReference type="Proteomes" id="UP000008144">
    <property type="component" value="Chromosome 11"/>
</dbReference>
<dbReference type="PANTHER" id="PTHR10283:SF82">
    <property type="entry name" value="SOLUTE CARRIER FAMILY 13 MEMBER 2"/>
    <property type="match status" value="1"/>
</dbReference>
<dbReference type="GO" id="GO:0015741">
    <property type="term" value="P:fumarate transport"/>
    <property type="evidence" value="ECO:0000318"/>
    <property type="project" value="GO_Central"/>
</dbReference>
<proteinExistence type="inferred from homology"/>
<feature type="transmembrane region" description="Helical" evidence="6">
    <location>
        <begin position="182"/>
        <end position="206"/>
    </location>
</feature>
<dbReference type="InterPro" id="IPR001898">
    <property type="entry name" value="SLC13A/DASS"/>
</dbReference>
<dbReference type="InParanoid" id="H2XZT7"/>
<comment type="similarity">
    <text evidence="2">Belongs to the SLC13A/DASS transporter (TC 2.A.47) family. NADC subfamily.</text>
</comment>
<keyword evidence="3 6" id="KW-0812">Transmembrane</keyword>